<dbReference type="SUPFAM" id="SSF109635">
    <property type="entry name" value="DnaK suppressor protein DksA, alpha-hairpin domain"/>
    <property type="match status" value="1"/>
</dbReference>
<evidence type="ECO:0000313" key="2">
    <source>
        <dbReference type="EMBL" id="KKU76607.1"/>
    </source>
</evidence>
<comment type="caution">
    <text evidence="2">The sequence shown here is derived from an EMBL/GenBank/DDBJ whole genome shotgun (WGS) entry which is preliminary data.</text>
</comment>
<evidence type="ECO:0000313" key="3">
    <source>
        <dbReference type="Proteomes" id="UP000034682"/>
    </source>
</evidence>
<feature type="zinc finger region" description="dksA C4-type" evidence="1">
    <location>
        <begin position="86"/>
        <end position="110"/>
    </location>
</feature>
<reference evidence="2 3" key="1">
    <citation type="journal article" date="2015" name="Nature">
        <title>rRNA introns, odd ribosomes, and small enigmatic genomes across a large radiation of phyla.</title>
        <authorList>
            <person name="Brown C.T."/>
            <person name="Hug L.A."/>
            <person name="Thomas B.C."/>
            <person name="Sharon I."/>
            <person name="Castelle C.J."/>
            <person name="Singh A."/>
            <person name="Wilkins M.J."/>
            <person name="Williams K.H."/>
            <person name="Banfield J.F."/>
        </authorList>
    </citation>
    <scope>NUCLEOTIDE SEQUENCE [LARGE SCALE GENOMIC DNA]</scope>
</reference>
<name>A0A0G1T4G6_9BACT</name>
<dbReference type="Gene3D" id="1.20.120.910">
    <property type="entry name" value="DksA, coiled-coil domain"/>
    <property type="match status" value="1"/>
</dbReference>
<dbReference type="PANTHER" id="PTHR33823">
    <property type="entry name" value="RNA POLYMERASE-BINDING TRANSCRIPTION FACTOR DKSA-RELATED"/>
    <property type="match status" value="1"/>
</dbReference>
<dbReference type="Proteomes" id="UP000034682">
    <property type="component" value="Unassembled WGS sequence"/>
</dbReference>
<protein>
    <submittedName>
        <fullName evidence="2">Transcriptional regulator, TraR/DksA family</fullName>
    </submittedName>
</protein>
<dbReference type="AlphaFoldDB" id="A0A0G1T4G6"/>
<dbReference type="InterPro" id="IPR037187">
    <property type="entry name" value="DnaK_N"/>
</dbReference>
<dbReference type="PROSITE" id="PS51128">
    <property type="entry name" value="ZF_DKSA_2"/>
    <property type="match status" value="1"/>
</dbReference>
<proteinExistence type="predicted"/>
<dbReference type="EMBL" id="LCOK01000016">
    <property type="protein sequence ID" value="KKU76607.1"/>
    <property type="molecule type" value="Genomic_DNA"/>
</dbReference>
<gene>
    <name evidence="2" type="ORF">UY02_C0016G0002</name>
</gene>
<dbReference type="PANTHER" id="PTHR33823:SF4">
    <property type="entry name" value="GENERAL STRESS PROTEIN 16O"/>
    <property type="match status" value="1"/>
</dbReference>
<accession>A0A0G1T4G6</accession>
<sequence length="112" mass="12937">MAVTKKELDEFHKRLLKEQKEIVKQLADLGGVPDMGSDTEGETFDEEADEAEEYQKNLGLRQALKERLLDVKNALDKLFKNEYGRCEKCGMEIEAEVLKVDPESRYCKHCKK</sequence>
<organism evidence="2 3">
    <name type="scientific">Candidatus Giovannonibacteria bacterium GW2011_GWB1_47_6b</name>
    <dbReference type="NCBI Taxonomy" id="1618655"/>
    <lineage>
        <taxon>Bacteria</taxon>
        <taxon>Candidatus Giovannoniibacteriota</taxon>
    </lineage>
</organism>
<evidence type="ECO:0000256" key="1">
    <source>
        <dbReference type="PROSITE-ProRule" id="PRU00510"/>
    </source>
</evidence>